<evidence type="ECO:0000313" key="1">
    <source>
        <dbReference type="EMBL" id="KAH7959010.1"/>
    </source>
</evidence>
<sequence length="483" mass="53141">MQHGDDERHVVPCEHWQYDTANRGDSIISRWYLVCSHVWLFKVITVAYMLGAALCVPMAGLLADRVGRRPAILGCVISLLCFSIGCAVSQTLAMYVVTRFFVAASSCSVQVLIFILLYEVTGSERRALYGIIDTAVGMITVSPVLRLVSLLAHAFLVLPTAMLVFWCYLLDESPSWLLATWRARSAERVVMVAAKTNGVDFQKARLTFMALRDQVKKLEPMSSMSSASDTFAMTATFRRRAFAVVLCWFSVNYTYYGLLVRDVSTEDLWFAARILLQAALYAIVWWHLHSHGQRETFLIALGLLGIVMVLEVAVHFAGVTVLFAPANTVVVSVSAVTLSVNYGYTAEVFPTIVRSLGLAVSYAAGRLGVLAVSLLQELAEIKSESSANLLMTVLVLLSAAALHWLPEIFVEKRKVAATPASSSPGQRKKDMQKSLALMNTTSMQSRIGKRSRKASKAKSQSRSTGISPEPKDNASDQRMPPKP</sequence>
<accession>A0ACB8D3B2</accession>
<organism evidence="1 2">
    <name type="scientific">Dermacentor silvarum</name>
    <name type="common">Tick</name>
    <dbReference type="NCBI Taxonomy" id="543639"/>
    <lineage>
        <taxon>Eukaryota</taxon>
        <taxon>Metazoa</taxon>
        <taxon>Ecdysozoa</taxon>
        <taxon>Arthropoda</taxon>
        <taxon>Chelicerata</taxon>
        <taxon>Arachnida</taxon>
        <taxon>Acari</taxon>
        <taxon>Parasitiformes</taxon>
        <taxon>Ixodida</taxon>
        <taxon>Ixodoidea</taxon>
        <taxon>Ixodidae</taxon>
        <taxon>Rhipicephalinae</taxon>
        <taxon>Dermacentor</taxon>
    </lineage>
</organism>
<evidence type="ECO:0000313" key="2">
    <source>
        <dbReference type="Proteomes" id="UP000821865"/>
    </source>
</evidence>
<comment type="caution">
    <text evidence="1">The sequence shown here is derived from an EMBL/GenBank/DDBJ whole genome shotgun (WGS) entry which is preliminary data.</text>
</comment>
<protein>
    <submittedName>
        <fullName evidence="1">Uncharacterized protein</fullName>
    </submittedName>
</protein>
<name>A0ACB8D3B2_DERSI</name>
<gene>
    <name evidence="1" type="ORF">HPB49_007296</name>
</gene>
<keyword evidence="2" id="KW-1185">Reference proteome</keyword>
<proteinExistence type="predicted"/>
<dbReference type="Proteomes" id="UP000821865">
    <property type="component" value="Chromosome 3"/>
</dbReference>
<dbReference type="EMBL" id="CM023472">
    <property type="protein sequence ID" value="KAH7959010.1"/>
    <property type="molecule type" value="Genomic_DNA"/>
</dbReference>
<reference evidence="1" key="1">
    <citation type="submission" date="2020-05" db="EMBL/GenBank/DDBJ databases">
        <title>Large-scale comparative analyses of tick genomes elucidate their genetic diversity and vector capacities.</title>
        <authorList>
            <person name="Jia N."/>
            <person name="Wang J."/>
            <person name="Shi W."/>
            <person name="Du L."/>
            <person name="Sun Y."/>
            <person name="Zhan W."/>
            <person name="Jiang J."/>
            <person name="Wang Q."/>
            <person name="Zhang B."/>
            <person name="Ji P."/>
            <person name="Sakyi L.B."/>
            <person name="Cui X."/>
            <person name="Yuan T."/>
            <person name="Jiang B."/>
            <person name="Yang W."/>
            <person name="Lam T.T.-Y."/>
            <person name="Chang Q."/>
            <person name="Ding S."/>
            <person name="Wang X."/>
            <person name="Zhu J."/>
            <person name="Ruan X."/>
            <person name="Zhao L."/>
            <person name="Wei J."/>
            <person name="Que T."/>
            <person name="Du C."/>
            <person name="Cheng J."/>
            <person name="Dai P."/>
            <person name="Han X."/>
            <person name="Huang E."/>
            <person name="Gao Y."/>
            <person name="Liu J."/>
            <person name="Shao H."/>
            <person name="Ye R."/>
            <person name="Li L."/>
            <person name="Wei W."/>
            <person name="Wang X."/>
            <person name="Wang C."/>
            <person name="Yang T."/>
            <person name="Huo Q."/>
            <person name="Li W."/>
            <person name="Guo W."/>
            <person name="Chen H."/>
            <person name="Zhou L."/>
            <person name="Ni X."/>
            <person name="Tian J."/>
            <person name="Zhou Y."/>
            <person name="Sheng Y."/>
            <person name="Liu T."/>
            <person name="Pan Y."/>
            <person name="Xia L."/>
            <person name="Li J."/>
            <person name="Zhao F."/>
            <person name="Cao W."/>
        </authorList>
    </citation>
    <scope>NUCLEOTIDE SEQUENCE</scope>
    <source>
        <strain evidence="1">Dsil-2018</strain>
    </source>
</reference>